<dbReference type="EMBL" id="BLLK01000027">
    <property type="protein sequence ID" value="GFH48485.1"/>
    <property type="molecule type" value="Genomic_DNA"/>
</dbReference>
<evidence type="ECO:0000313" key="3">
    <source>
        <dbReference type="Proteomes" id="UP001054902"/>
    </source>
</evidence>
<name>A0AAD3H2Z9_9STRA</name>
<keyword evidence="3" id="KW-1185">Reference proteome</keyword>
<feature type="compositionally biased region" description="Basic and acidic residues" evidence="1">
    <location>
        <begin position="514"/>
        <end position="527"/>
    </location>
</feature>
<reference evidence="2 3" key="1">
    <citation type="journal article" date="2021" name="Sci. Rep.">
        <title>The genome of the diatom Chaetoceros tenuissimus carries an ancient integrated fragment of an extant virus.</title>
        <authorList>
            <person name="Hongo Y."/>
            <person name="Kimura K."/>
            <person name="Takaki Y."/>
            <person name="Yoshida Y."/>
            <person name="Baba S."/>
            <person name="Kobayashi G."/>
            <person name="Nagasaki K."/>
            <person name="Hano T."/>
            <person name="Tomaru Y."/>
        </authorList>
    </citation>
    <scope>NUCLEOTIDE SEQUENCE [LARGE SCALE GENOMIC DNA]</scope>
    <source>
        <strain evidence="2 3">NIES-3715</strain>
    </source>
</reference>
<dbReference type="Proteomes" id="UP001054902">
    <property type="component" value="Unassembled WGS sequence"/>
</dbReference>
<feature type="region of interest" description="Disordered" evidence="1">
    <location>
        <begin position="506"/>
        <end position="545"/>
    </location>
</feature>
<evidence type="ECO:0000256" key="1">
    <source>
        <dbReference type="SAM" id="MobiDB-lite"/>
    </source>
</evidence>
<accession>A0AAD3H2Z9</accession>
<feature type="compositionally biased region" description="Polar residues" evidence="1">
    <location>
        <begin position="423"/>
        <end position="441"/>
    </location>
</feature>
<comment type="caution">
    <text evidence="2">The sequence shown here is derived from an EMBL/GenBank/DDBJ whole genome shotgun (WGS) entry which is preliminary data.</text>
</comment>
<feature type="region of interest" description="Disordered" evidence="1">
    <location>
        <begin position="60"/>
        <end position="86"/>
    </location>
</feature>
<organism evidence="2 3">
    <name type="scientific">Chaetoceros tenuissimus</name>
    <dbReference type="NCBI Taxonomy" id="426638"/>
    <lineage>
        <taxon>Eukaryota</taxon>
        <taxon>Sar</taxon>
        <taxon>Stramenopiles</taxon>
        <taxon>Ochrophyta</taxon>
        <taxon>Bacillariophyta</taxon>
        <taxon>Coscinodiscophyceae</taxon>
        <taxon>Chaetocerotophycidae</taxon>
        <taxon>Chaetocerotales</taxon>
        <taxon>Chaetocerotaceae</taxon>
        <taxon>Chaetoceros</taxon>
    </lineage>
</organism>
<sequence>MCFNHTQHETTIDRKIEKPTRSLFQLQSALGLSIFLPFFAMNSDQLHYFDHSEDSFSAPMSLNLNQYPQKPSSESSSRPDTMNTAPSSFTQLAGIAEEPREEVASVHSFDLPDPDSWEVNSIQSFEGNDDDSISSLIAHDDIDDLCTTGINSQFAGVTLDDLNQKNAYPDDLVKSFSKPGSGWNNDAVEPVPSAEVTSAYFPDESEPVSLPLTLEEVEPLDVDSLDTKKKSTSDQLKDLERDADLFFGEKKNVDRVDQDCNNGLRNPKHLLVERLRLTDFTLSEHKEWETDEIDFGNLGSGIPRPLSVASAPIRGFSPGIGIPSNSYHRTSSDYGGYGSRNLSGNLAADRFGSSSDYGGHGSRNLIGNSAADRFGSSSNYSHGDDAYSSYSHHSGNGNHYGGSAYGGASATSGRKARRRSLVETASATSSAHEYTSVTTDPTNINSFHSFNHYSFQNDFDGEEDVFYNTLNHSDQIPEVHSSNTVLQQSLMTDNFSHKKISSASSCYSSSSGHIPERPSLESSRVKSDSNLLGKKRGKRGREMEFSSPIPVSESVVKESDKTVATAFSFAVLSEVKSCSYGPSDLTGKRKGLPHGFKGLACRYCNGKTKLGGRLFPSKIKTMADTHKTLMPLFNHLMKCPFVQTKTKDELQRLKIDHDNERKKKRYGSQKAFFSKVWERIHGEEPK</sequence>
<protein>
    <submittedName>
        <fullName evidence="2">Uncharacterized protein</fullName>
    </submittedName>
</protein>
<dbReference type="AlphaFoldDB" id="A0AAD3H2Z9"/>
<evidence type="ECO:0000313" key="2">
    <source>
        <dbReference type="EMBL" id="GFH48485.1"/>
    </source>
</evidence>
<gene>
    <name evidence="2" type="ORF">CTEN210_04961</name>
</gene>
<proteinExistence type="predicted"/>
<feature type="region of interest" description="Disordered" evidence="1">
    <location>
        <begin position="406"/>
        <end position="441"/>
    </location>
</feature>